<keyword evidence="4" id="KW-1185">Reference proteome</keyword>
<organism evidence="3 4">
    <name type="scientific">Candidatus Syntrophocurvum alkaliphilum</name>
    <dbReference type="NCBI Taxonomy" id="2293317"/>
    <lineage>
        <taxon>Bacteria</taxon>
        <taxon>Bacillati</taxon>
        <taxon>Bacillota</taxon>
        <taxon>Clostridia</taxon>
        <taxon>Eubacteriales</taxon>
        <taxon>Syntrophomonadaceae</taxon>
        <taxon>Candidatus Syntrophocurvum</taxon>
    </lineage>
</organism>
<dbReference type="AlphaFoldDB" id="A0A6I6DB02"/>
<dbReference type="InterPro" id="IPR012336">
    <property type="entry name" value="Thioredoxin-like_fold"/>
</dbReference>
<accession>A0A6I6DB02</accession>
<reference evidence="4" key="1">
    <citation type="journal article" date="2019" name="Microbiology">
        <title>Complete Genome Sequence of an Uncultured Bacterium of the Candidate Phylum Bipolaricaulota.</title>
        <authorList>
            <person name="Kadnikov V.V."/>
            <person name="Mardanov A.V."/>
            <person name="Beletsky A.V."/>
            <person name="Frank Y.A."/>
            <person name="Karnachuk O.V."/>
            <person name="Ravin N.V."/>
        </authorList>
    </citation>
    <scope>NUCLEOTIDE SEQUENCE [LARGE SCALE GENOMIC DNA]</scope>
</reference>
<sequence>MNKLAVNKVAILIGIVIIGLLIYKQFDERTEPQLSQEGSPQIAIENAVENNKPMWLMFTSDRCPACIEMYDVYEQVKNEYKEDVAFILIDVDNEENYELARDFDIRYIPAIFILDSQGEKLYEQVGYIPVEEMRLQLDKVVE</sequence>
<dbReference type="Gene3D" id="3.40.30.10">
    <property type="entry name" value="Glutaredoxin"/>
    <property type="match status" value="1"/>
</dbReference>
<dbReference type="GO" id="GO:0016671">
    <property type="term" value="F:oxidoreductase activity, acting on a sulfur group of donors, disulfide as acceptor"/>
    <property type="evidence" value="ECO:0007669"/>
    <property type="project" value="TreeGrafter"/>
</dbReference>
<dbReference type="KEGG" id="salq:SYNTR_0091"/>
<keyword evidence="1" id="KW-0472">Membrane</keyword>
<dbReference type="PANTHER" id="PTHR47353:SF1">
    <property type="entry name" value="THIOREDOXIN-LIKE PROTEIN HCF164, CHLOROPLASTIC"/>
    <property type="match status" value="1"/>
</dbReference>
<dbReference type="Proteomes" id="UP000426444">
    <property type="component" value="Chromosome"/>
</dbReference>
<dbReference type="EMBL" id="CP046457">
    <property type="protein sequence ID" value="QGT98684.1"/>
    <property type="molecule type" value="Genomic_DNA"/>
</dbReference>
<dbReference type="RefSeq" id="WP_156202654.1">
    <property type="nucleotide sequence ID" value="NZ_CP046457.1"/>
</dbReference>
<keyword evidence="1" id="KW-1133">Transmembrane helix</keyword>
<keyword evidence="1" id="KW-0812">Transmembrane</keyword>
<evidence type="ECO:0000256" key="1">
    <source>
        <dbReference type="SAM" id="Phobius"/>
    </source>
</evidence>
<dbReference type="PANTHER" id="PTHR47353">
    <property type="entry name" value="THIOREDOXIN-LIKE PROTEIN HCF164, CHLOROPLASTIC"/>
    <property type="match status" value="1"/>
</dbReference>
<gene>
    <name evidence="3" type="ORF">SYNTR_0091</name>
</gene>
<feature type="domain" description="Thioredoxin" evidence="2">
    <location>
        <begin position="20"/>
        <end position="142"/>
    </location>
</feature>
<proteinExistence type="predicted"/>
<dbReference type="InterPro" id="IPR013766">
    <property type="entry name" value="Thioredoxin_domain"/>
</dbReference>
<evidence type="ECO:0000313" key="4">
    <source>
        <dbReference type="Proteomes" id="UP000426444"/>
    </source>
</evidence>
<dbReference type="Pfam" id="PF13098">
    <property type="entry name" value="Thioredoxin_2"/>
    <property type="match status" value="1"/>
</dbReference>
<evidence type="ECO:0000313" key="3">
    <source>
        <dbReference type="EMBL" id="QGT98684.1"/>
    </source>
</evidence>
<evidence type="ECO:0000259" key="2">
    <source>
        <dbReference type="PROSITE" id="PS51352"/>
    </source>
</evidence>
<dbReference type="OrthoDB" id="9809733at2"/>
<dbReference type="InterPro" id="IPR036249">
    <property type="entry name" value="Thioredoxin-like_sf"/>
</dbReference>
<name>A0A6I6DB02_9FIRM</name>
<dbReference type="PROSITE" id="PS51352">
    <property type="entry name" value="THIOREDOXIN_2"/>
    <property type="match status" value="1"/>
</dbReference>
<dbReference type="SUPFAM" id="SSF52833">
    <property type="entry name" value="Thioredoxin-like"/>
    <property type="match status" value="1"/>
</dbReference>
<feature type="transmembrane region" description="Helical" evidence="1">
    <location>
        <begin position="6"/>
        <end position="23"/>
    </location>
</feature>
<dbReference type="CDD" id="cd02947">
    <property type="entry name" value="TRX_family"/>
    <property type="match status" value="1"/>
</dbReference>
<protein>
    <recommendedName>
        <fullName evidence="2">Thioredoxin domain-containing protein</fullName>
    </recommendedName>
</protein>
<dbReference type="InterPro" id="IPR044241">
    <property type="entry name" value="TxlA/HCF164"/>
</dbReference>